<keyword evidence="1" id="KW-0812">Transmembrane</keyword>
<keyword evidence="1" id="KW-1133">Transmembrane helix</keyword>
<feature type="transmembrane region" description="Helical" evidence="1">
    <location>
        <begin position="14"/>
        <end position="32"/>
    </location>
</feature>
<keyword evidence="3" id="KW-1185">Reference proteome</keyword>
<sequence>MDTYTFLRELADSWVLLAMFGFFASVGVWACLPSQTAAREAASLIPFRVEPEDGPCGADCATCACKTLGTGFDPAQRMPEVRHD</sequence>
<keyword evidence="1" id="KW-0472">Membrane</keyword>
<evidence type="ECO:0000313" key="2">
    <source>
        <dbReference type="EMBL" id="SEN53233.1"/>
    </source>
</evidence>
<dbReference type="Proteomes" id="UP000199585">
    <property type="component" value="Unassembled WGS sequence"/>
</dbReference>
<dbReference type="Pfam" id="PF05545">
    <property type="entry name" value="FixQ"/>
    <property type="match status" value="1"/>
</dbReference>
<accession>A0A1H8HAF6</accession>
<dbReference type="CDD" id="cd01324">
    <property type="entry name" value="cbb3_Oxidase_CcoQ"/>
    <property type="match status" value="1"/>
</dbReference>
<reference evidence="2 3" key="1">
    <citation type="submission" date="2016-10" db="EMBL/GenBank/DDBJ databases">
        <authorList>
            <person name="de Groot N.N."/>
        </authorList>
    </citation>
    <scope>NUCLEOTIDE SEQUENCE [LARGE SCALE GENOMIC DNA]</scope>
    <source>
        <strain evidence="2 3">DSM 16213</strain>
    </source>
</reference>
<organism evidence="2 3">
    <name type="scientific">Loktanella fryxellensis</name>
    <dbReference type="NCBI Taxonomy" id="245187"/>
    <lineage>
        <taxon>Bacteria</taxon>
        <taxon>Pseudomonadati</taxon>
        <taxon>Pseudomonadota</taxon>
        <taxon>Alphaproteobacteria</taxon>
        <taxon>Rhodobacterales</taxon>
        <taxon>Roseobacteraceae</taxon>
        <taxon>Loktanella</taxon>
    </lineage>
</organism>
<evidence type="ECO:0000256" key="1">
    <source>
        <dbReference type="SAM" id="Phobius"/>
    </source>
</evidence>
<dbReference type="RefSeq" id="WP_089904558.1">
    <property type="nucleotide sequence ID" value="NZ_FOCI01000020.1"/>
</dbReference>
<name>A0A1H8HAF6_9RHOB</name>
<dbReference type="OrthoDB" id="9801588at2"/>
<dbReference type="AlphaFoldDB" id="A0A1H8HAF6"/>
<protein>
    <submittedName>
        <fullName evidence="2">Cytochrome c oxidase cbb3-type subunit 4</fullName>
    </submittedName>
</protein>
<dbReference type="InterPro" id="IPR008621">
    <property type="entry name" value="Cbb3-typ_cyt_oxidase_comp"/>
</dbReference>
<dbReference type="EMBL" id="FOCI01000020">
    <property type="protein sequence ID" value="SEN53233.1"/>
    <property type="molecule type" value="Genomic_DNA"/>
</dbReference>
<proteinExistence type="predicted"/>
<dbReference type="STRING" id="245187.SAMN04488003_12020"/>
<gene>
    <name evidence="2" type="ORF">SAMN04488003_12020</name>
</gene>
<evidence type="ECO:0000313" key="3">
    <source>
        <dbReference type="Proteomes" id="UP000199585"/>
    </source>
</evidence>